<sequence>MPTLKGQKPKPQVIQIRMGDVPFEVCAACKGEVFIQGVKWKKVSAIQSLIGKEEVATWPALICANANCQTVVGETPKAGSA</sequence>
<gene>
    <name evidence="1" type="ORF">LCGC14_0944700</name>
</gene>
<dbReference type="AlphaFoldDB" id="A0A0F9NJ18"/>
<protein>
    <submittedName>
        <fullName evidence="1">Uncharacterized protein</fullName>
    </submittedName>
</protein>
<comment type="caution">
    <text evidence="1">The sequence shown here is derived from an EMBL/GenBank/DDBJ whole genome shotgun (WGS) entry which is preliminary data.</text>
</comment>
<proteinExistence type="predicted"/>
<reference evidence="1" key="1">
    <citation type="journal article" date="2015" name="Nature">
        <title>Complex archaea that bridge the gap between prokaryotes and eukaryotes.</title>
        <authorList>
            <person name="Spang A."/>
            <person name="Saw J.H."/>
            <person name="Jorgensen S.L."/>
            <person name="Zaremba-Niedzwiedzka K."/>
            <person name="Martijn J."/>
            <person name="Lind A.E."/>
            <person name="van Eijk R."/>
            <person name="Schleper C."/>
            <person name="Guy L."/>
            <person name="Ettema T.J."/>
        </authorList>
    </citation>
    <scope>NUCLEOTIDE SEQUENCE</scope>
</reference>
<evidence type="ECO:0000313" key="1">
    <source>
        <dbReference type="EMBL" id="KKN19535.1"/>
    </source>
</evidence>
<organism evidence="1">
    <name type="scientific">marine sediment metagenome</name>
    <dbReference type="NCBI Taxonomy" id="412755"/>
    <lineage>
        <taxon>unclassified sequences</taxon>
        <taxon>metagenomes</taxon>
        <taxon>ecological metagenomes</taxon>
    </lineage>
</organism>
<accession>A0A0F9NJ18</accession>
<name>A0A0F9NJ18_9ZZZZ</name>
<dbReference type="EMBL" id="LAZR01003325">
    <property type="protein sequence ID" value="KKN19535.1"/>
    <property type="molecule type" value="Genomic_DNA"/>
</dbReference>